<reference evidence="1" key="2">
    <citation type="submission" date="2010-05" db="EMBL/GenBank/DDBJ databases">
        <title>The Genome Sequence of Magnaporthe poae strain ATCC 64411.</title>
        <authorList>
            <consortium name="The Broad Institute Genome Sequencing Platform"/>
            <consortium name="Broad Institute Genome Sequencing Center for Infectious Disease"/>
            <person name="Ma L.-J."/>
            <person name="Dead R."/>
            <person name="Young S."/>
            <person name="Zeng Q."/>
            <person name="Koehrsen M."/>
            <person name="Alvarado L."/>
            <person name="Berlin A."/>
            <person name="Chapman S.B."/>
            <person name="Chen Z."/>
            <person name="Freedman E."/>
            <person name="Gellesch M."/>
            <person name="Goldberg J."/>
            <person name="Griggs A."/>
            <person name="Gujja S."/>
            <person name="Heilman E.R."/>
            <person name="Heiman D."/>
            <person name="Hepburn T."/>
            <person name="Howarth C."/>
            <person name="Jen D."/>
            <person name="Larson L."/>
            <person name="Mehta T."/>
            <person name="Neiman D."/>
            <person name="Pearson M."/>
            <person name="Roberts A."/>
            <person name="Saif S."/>
            <person name="Shea T."/>
            <person name="Shenoy N."/>
            <person name="Sisk P."/>
            <person name="Stolte C."/>
            <person name="Sykes S."/>
            <person name="Walk T."/>
            <person name="White J."/>
            <person name="Yandava C."/>
            <person name="Haas B."/>
            <person name="Nusbaum C."/>
            <person name="Birren B."/>
        </authorList>
    </citation>
    <scope>NUCLEOTIDE SEQUENCE</scope>
    <source>
        <strain evidence="1">ATCC 64411</strain>
    </source>
</reference>
<proteinExistence type="predicted"/>
<dbReference type="AlphaFoldDB" id="A0A0C4DZH4"/>
<dbReference type="STRING" id="644358.A0A0C4DZH4"/>
<sequence>MTNSKGPIDWRNFTGIDMPKRAGDVIIVPITSFSPGVQQMGAKEYDDSMAFVKHDFEGEWSQDVLSRPSFDRSRHRLLLLLDPAYRHGLLYIFTKRHGQRKLPLRRTRETGFAKLSRSRPAPEVAGATDPRARLLSYSAFWLRHVLARLVV</sequence>
<dbReference type="Proteomes" id="UP000011715">
    <property type="component" value="Unassembled WGS sequence"/>
</dbReference>
<reference evidence="1" key="3">
    <citation type="submission" date="2011-03" db="EMBL/GenBank/DDBJ databases">
        <title>Annotation of Magnaporthe poae ATCC 64411.</title>
        <authorList>
            <person name="Ma L.-J."/>
            <person name="Dead R."/>
            <person name="Young S.K."/>
            <person name="Zeng Q."/>
            <person name="Gargeya S."/>
            <person name="Fitzgerald M."/>
            <person name="Haas B."/>
            <person name="Abouelleil A."/>
            <person name="Alvarado L."/>
            <person name="Arachchi H.M."/>
            <person name="Berlin A."/>
            <person name="Brown A."/>
            <person name="Chapman S.B."/>
            <person name="Chen Z."/>
            <person name="Dunbar C."/>
            <person name="Freedman E."/>
            <person name="Gearin G."/>
            <person name="Gellesch M."/>
            <person name="Goldberg J."/>
            <person name="Griggs A."/>
            <person name="Gujja S."/>
            <person name="Heiman D."/>
            <person name="Howarth C."/>
            <person name="Larson L."/>
            <person name="Lui A."/>
            <person name="MacDonald P.J.P."/>
            <person name="Mehta T."/>
            <person name="Montmayeur A."/>
            <person name="Murphy C."/>
            <person name="Neiman D."/>
            <person name="Pearson M."/>
            <person name="Priest M."/>
            <person name="Roberts A."/>
            <person name="Saif S."/>
            <person name="Shea T."/>
            <person name="Shenoy N."/>
            <person name="Sisk P."/>
            <person name="Stolte C."/>
            <person name="Sykes S."/>
            <person name="Yandava C."/>
            <person name="Wortman J."/>
            <person name="Nusbaum C."/>
            <person name="Birren B."/>
        </authorList>
    </citation>
    <scope>NUCLEOTIDE SEQUENCE</scope>
    <source>
        <strain evidence="1">ATCC 64411</strain>
    </source>
</reference>
<dbReference type="VEuPathDB" id="FungiDB:MAPG_05475"/>
<reference evidence="2" key="5">
    <citation type="submission" date="2015-06" db="UniProtKB">
        <authorList>
            <consortium name="EnsemblFungi"/>
        </authorList>
    </citation>
    <scope>IDENTIFICATION</scope>
    <source>
        <strain evidence="2">ATCC 64411</strain>
    </source>
</reference>
<evidence type="ECO:0000313" key="1">
    <source>
        <dbReference type="EMBL" id="KLU86463.1"/>
    </source>
</evidence>
<dbReference type="PANTHER" id="PTHR31834:SF1">
    <property type="entry name" value="INITIATION-SPECIFIC ALPHA-1,6-MANNOSYLTRANSFERASE"/>
    <property type="match status" value="1"/>
</dbReference>
<accession>A0A0C4DZH4</accession>
<reference evidence="3" key="1">
    <citation type="submission" date="2010-05" db="EMBL/GenBank/DDBJ databases">
        <title>The genome sequence of Magnaporthe poae strain ATCC 64411.</title>
        <authorList>
            <person name="Ma L.-J."/>
            <person name="Dead R."/>
            <person name="Young S."/>
            <person name="Zeng Q."/>
            <person name="Koehrsen M."/>
            <person name="Alvarado L."/>
            <person name="Berlin A."/>
            <person name="Chapman S.B."/>
            <person name="Chen Z."/>
            <person name="Freedman E."/>
            <person name="Gellesch M."/>
            <person name="Goldberg J."/>
            <person name="Griggs A."/>
            <person name="Gujja S."/>
            <person name="Heilman E.R."/>
            <person name="Heiman D."/>
            <person name="Hepburn T."/>
            <person name="Howarth C."/>
            <person name="Jen D."/>
            <person name="Larson L."/>
            <person name="Mehta T."/>
            <person name="Neiman D."/>
            <person name="Pearson M."/>
            <person name="Roberts A."/>
            <person name="Saif S."/>
            <person name="Shea T."/>
            <person name="Shenoy N."/>
            <person name="Sisk P."/>
            <person name="Stolte C."/>
            <person name="Sykes S."/>
            <person name="Walk T."/>
            <person name="White J."/>
            <person name="Yandava C."/>
            <person name="Haas B."/>
            <person name="Nusbaum C."/>
            <person name="Birren B."/>
        </authorList>
    </citation>
    <scope>NUCLEOTIDE SEQUENCE [LARGE SCALE GENOMIC DNA]</scope>
    <source>
        <strain evidence="3">ATCC 64411 / 73-15</strain>
    </source>
</reference>
<gene>
    <name evidence="1" type="ORF">MAPG_05475</name>
</gene>
<keyword evidence="3" id="KW-1185">Reference proteome</keyword>
<evidence type="ECO:0000313" key="2">
    <source>
        <dbReference type="EnsemblFungi" id="MAPG_05475T0"/>
    </source>
</evidence>
<dbReference type="OrthoDB" id="409543at2759"/>
<evidence type="ECO:0000313" key="3">
    <source>
        <dbReference type="Proteomes" id="UP000011715"/>
    </source>
</evidence>
<dbReference type="GO" id="GO:0000009">
    <property type="term" value="F:alpha-1,6-mannosyltransferase activity"/>
    <property type="evidence" value="ECO:0007669"/>
    <property type="project" value="InterPro"/>
</dbReference>
<name>A0A0C4DZH4_MAGP6</name>
<dbReference type="GO" id="GO:0000136">
    <property type="term" value="C:mannan polymerase complex"/>
    <property type="evidence" value="ECO:0007669"/>
    <property type="project" value="TreeGrafter"/>
</dbReference>
<reference evidence="2" key="4">
    <citation type="journal article" date="2015" name="G3 (Bethesda)">
        <title>Genome sequences of three phytopathogenic species of the Magnaporthaceae family of fungi.</title>
        <authorList>
            <person name="Okagaki L.H."/>
            <person name="Nunes C.C."/>
            <person name="Sailsbery J."/>
            <person name="Clay B."/>
            <person name="Brown D."/>
            <person name="John T."/>
            <person name="Oh Y."/>
            <person name="Young N."/>
            <person name="Fitzgerald M."/>
            <person name="Haas B.J."/>
            <person name="Zeng Q."/>
            <person name="Young S."/>
            <person name="Adiconis X."/>
            <person name="Fan L."/>
            <person name="Levin J.Z."/>
            <person name="Mitchell T.K."/>
            <person name="Okubara P.A."/>
            <person name="Farman M.L."/>
            <person name="Kohn L.M."/>
            <person name="Birren B."/>
            <person name="Ma L.-J."/>
            <person name="Dean R.A."/>
        </authorList>
    </citation>
    <scope>NUCLEOTIDE SEQUENCE</scope>
    <source>
        <strain evidence="2">ATCC 64411 / 73-15</strain>
    </source>
</reference>
<dbReference type="EMBL" id="GL876969">
    <property type="protein sequence ID" value="KLU86463.1"/>
    <property type="molecule type" value="Genomic_DNA"/>
</dbReference>
<dbReference type="GO" id="GO:0006487">
    <property type="term" value="P:protein N-linked glycosylation"/>
    <property type="evidence" value="ECO:0007669"/>
    <property type="project" value="TreeGrafter"/>
</dbReference>
<protein>
    <submittedName>
        <fullName evidence="1 2">Uncharacterized protein</fullName>
    </submittedName>
</protein>
<dbReference type="PANTHER" id="PTHR31834">
    <property type="entry name" value="INITIATION-SPECIFIC ALPHA-1,6-MANNOSYLTRANSFERASE"/>
    <property type="match status" value="1"/>
</dbReference>
<dbReference type="EMBL" id="ADBL01001305">
    <property type="status" value="NOT_ANNOTATED_CDS"/>
    <property type="molecule type" value="Genomic_DNA"/>
</dbReference>
<organism evidence="2 3">
    <name type="scientific">Magnaporthiopsis poae (strain ATCC 64411 / 73-15)</name>
    <name type="common">Kentucky bluegrass fungus</name>
    <name type="synonym">Magnaporthe poae</name>
    <dbReference type="NCBI Taxonomy" id="644358"/>
    <lineage>
        <taxon>Eukaryota</taxon>
        <taxon>Fungi</taxon>
        <taxon>Dikarya</taxon>
        <taxon>Ascomycota</taxon>
        <taxon>Pezizomycotina</taxon>
        <taxon>Sordariomycetes</taxon>
        <taxon>Sordariomycetidae</taxon>
        <taxon>Magnaporthales</taxon>
        <taxon>Magnaporthaceae</taxon>
        <taxon>Magnaporthiopsis</taxon>
    </lineage>
</organism>
<dbReference type="InterPro" id="IPR039367">
    <property type="entry name" value="Och1-like"/>
</dbReference>
<dbReference type="EnsemblFungi" id="MAPG_05475T0">
    <property type="protein sequence ID" value="MAPG_05475T0"/>
    <property type="gene ID" value="MAPG_05475"/>
</dbReference>